<proteinExistence type="predicted"/>
<dbReference type="AlphaFoldDB" id="A0A238XZ29"/>
<dbReference type="Gene3D" id="3.40.50.2300">
    <property type="match status" value="2"/>
</dbReference>
<sequence length="948" mass="102699">MGNPRPADSGRGLFALFDWMTGRLPWRLDSRPYPVTVLEPAGDRDDPDEHLEELKRLAGEMGLSAICPDLAGAGGEAAAIALVDTMSQPLTWRHTRSQFGRLRFPRSDLIRTIQAAAAEPGPDGSLAPPPYRRSAVAAVDRWNERAGLFRWQGAPLRAPAWWPGIGASIVALIAVLAGGIAEQTPSRILATAAAVLAVVLVTVAALSTRRIWLPVLSRAGFGGRYRWFARTSFFAVLDESGDDLGFEGRLHRVSERLAKPDAARFLLQIKTFALLEDIRDQYRRLAPSLRGFKRPAPPVVFLSRPGRRNGGLAVLSAISDIRARRSEFHPLLVIAAIDAATRDELGGPAPAGGDAMDRYEHWRSSLGTAQGPSESVRLPYLLRIPVSGAPAEQRPADDFAVRRRPRWTWLWSWRALIAAVLVCVCAVTYAQLDLRSTYCSVGLPMSWNGDTRLHTNADRSRECVGVSTHGVRFERGADSIGMDGDRHAPSDGNAGPRLTLADLQRRIEQENKAVTTSGAPYVTLVYVGIFTASPGQSEVTVSSVHELAGAYLAQRRNNRSGGPGEVGNPLKIRLLPANTGQNMAFSDETADRILDLARRDPTLAGVIGFGRNTEPSGAAIERLSDAGLPVVDTVNSSDELPRLKHYYSLAATDYDEAAATRAAVRAEFGDRPISRAMIVYRTPGPSRDAYSREIADDITRVLHPRRTDRVEYTGSEDVARAVKAACKAASYRLVYFAGRSEDLRGLRDGLIQGGCTRHRLVLLAGDDVTKSSFGTGPHDVPLPENTVVYHTAFVHLPFLIAGDRDQTNGFFLLARNVLRIGAPRVRPDEPLLVNGQMALAYDAALALGEAAQNAYDALSPVRDRAGVVAGSRTVTSGSVLQELPHLSGLEGATGTIAFEGESHKRGGPGTRGITMIRVTLRDGEPVSTPICGRLNGERRVPRLDPCPR</sequence>
<dbReference type="RefSeq" id="WP_089312217.1">
    <property type="nucleotide sequence ID" value="NZ_FZNP01000005.1"/>
</dbReference>
<dbReference type="SUPFAM" id="SSF53822">
    <property type="entry name" value="Periplasmic binding protein-like I"/>
    <property type="match status" value="1"/>
</dbReference>
<evidence type="ECO:0000313" key="4">
    <source>
        <dbReference type="Proteomes" id="UP000198420"/>
    </source>
</evidence>
<organism evidence="3 4">
    <name type="scientific">Actinomadura mexicana</name>
    <dbReference type="NCBI Taxonomy" id="134959"/>
    <lineage>
        <taxon>Bacteria</taxon>
        <taxon>Bacillati</taxon>
        <taxon>Actinomycetota</taxon>
        <taxon>Actinomycetes</taxon>
        <taxon>Streptosporangiales</taxon>
        <taxon>Thermomonosporaceae</taxon>
        <taxon>Actinomadura</taxon>
    </lineage>
</organism>
<evidence type="ECO:0000313" key="3">
    <source>
        <dbReference type="EMBL" id="SNR63673.1"/>
    </source>
</evidence>
<keyword evidence="2" id="KW-0472">Membrane</keyword>
<feature type="transmembrane region" description="Helical" evidence="2">
    <location>
        <begin position="411"/>
        <end position="430"/>
    </location>
</feature>
<evidence type="ECO:0000256" key="2">
    <source>
        <dbReference type="SAM" id="Phobius"/>
    </source>
</evidence>
<dbReference type="Proteomes" id="UP000198420">
    <property type="component" value="Unassembled WGS sequence"/>
</dbReference>
<accession>A0A238XZ29</accession>
<feature type="compositionally biased region" description="Basic and acidic residues" evidence="1">
    <location>
        <begin position="477"/>
        <end position="489"/>
    </location>
</feature>
<gene>
    <name evidence="3" type="ORF">SAMN06265355_10575</name>
</gene>
<protein>
    <submittedName>
        <fullName evidence="3">Amino acid/amide ABC transporter substrate-binding protein, HAAT family</fullName>
    </submittedName>
</protein>
<reference evidence="4" key="1">
    <citation type="submission" date="2017-06" db="EMBL/GenBank/DDBJ databases">
        <authorList>
            <person name="Varghese N."/>
            <person name="Submissions S."/>
        </authorList>
    </citation>
    <scope>NUCLEOTIDE SEQUENCE [LARGE SCALE GENOMIC DNA]</scope>
    <source>
        <strain evidence="4">DSM 44485</strain>
    </source>
</reference>
<feature type="transmembrane region" description="Helical" evidence="2">
    <location>
        <begin position="187"/>
        <end position="208"/>
    </location>
</feature>
<dbReference type="InterPro" id="IPR028082">
    <property type="entry name" value="Peripla_BP_I"/>
</dbReference>
<name>A0A238XZ29_9ACTN</name>
<keyword evidence="4" id="KW-1185">Reference proteome</keyword>
<feature type="transmembrane region" description="Helical" evidence="2">
    <location>
        <begin position="160"/>
        <end position="181"/>
    </location>
</feature>
<evidence type="ECO:0000256" key="1">
    <source>
        <dbReference type="SAM" id="MobiDB-lite"/>
    </source>
</evidence>
<dbReference type="EMBL" id="FZNP01000005">
    <property type="protein sequence ID" value="SNR63673.1"/>
    <property type="molecule type" value="Genomic_DNA"/>
</dbReference>
<dbReference type="OrthoDB" id="3440574at2"/>
<keyword evidence="2" id="KW-1133">Transmembrane helix</keyword>
<feature type="region of interest" description="Disordered" evidence="1">
    <location>
        <begin position="477"/>
        <end position="496"/>
    </location>
</feature>
<keyword evidence="2" id="KW-0812">Transmembrane</keyword>